<evidence type="ECO:0000256" key="2">
    <source>
        <dbReference type="PIRSR" id="PIRSR605511-1"/>
    </source>
</evidence>
<evidence type="ECO:0000256" key="3">
    <source>
        <dbReference type="PIRSR" id="PIRSR605511-2"/>
    </source>
</evidence>
<feature type="active site" description="Proton donor/acceptor" evidence="2">
    <location>
        <position position="197"/>
    </location>
</feature>
<dbReference type="SUPFAM" id="SSF63829">
    <property type="entry name" value="Calcium-dependent phosphotriesterase"/>
    <property type="match status" value="1"/>
</dbReference>
<evidence type="ECO:0000313" key="6">
    <source>
        <dbReference type="Proteomes" id="UP000295765"/>
    </source>
</evidence>
<proteinExistence type="inferred from homology"/>
<evidence type="ECO:0000256" key="1">
    <source>
        <dbReference type="ARBA" id="ARBA00008853"/>
    </source>
</evidence>
<dbReference type="InterPro" id="IPR011042">
    <property type="entry name" value="6-blade_b-propeller_TolB-like"/>
</dbReference>
<organism evidence="5 6">
    <name type="scientific">Plasticicumulans lactativorans</name>
    <dbReference type="NCBI Taxonomy" id="1133106"/>
    <lineage>
        <taxon>Bacteria</taxon>
        <taxon>Pseudomonadati</taxon>
        <taxon>Pseudomonadota</taxon>
        <taxon>Gammaproteobacteria</taxon>
        <taxon>Candidatus Competibacteraceae</taxon>
        <taxon>Plasticicumulans</taxon>
    </lineage>
</organism>
<comment type="caution">
    <text evidence="5">The sequence shown here is derived from an EMBL/GenBank/DDBJ whole genome shotgun (WGS) entry which is preliminary data.</text>
</comment>
<dbReference type="PANTHER" id="PTHR10907">
    <property type="entry name" value="REGUCALCIN"/>
    <property type="match status" value="1"/>
</dbReference>
<feature type="binding site" evidence="3">
    <location>
        <position position="98"/>
    </location>
    <ligand>
        <name>substrate</name>
    </ligand>
</feature>
<dbReference type="OrthoDB" id="9775406at2"/>
<keyword evidence="6" id="KW-1185">Reference proteome</keyword>
<dbReference type="PRINTS" id="PR01790">
    <property type="entry name" value="SMP30FAMILY"/>
</dbReference>
<dbReference type="PANTHER" id="PTHR10907:SF47">
    <property type="entry name" value="REGUCALCIN"/>
    <property type="match status" value="1"/>
</dbReference>
<dbReference type="EMBL" id="SLWY01000018">
    <property type="protein sequence ID" value="TCO79663.1"/>
    <property type="molecule type" value="Genomic_DNA"/>
</dbReference>
<feature type="binding site" evidence="3">
    <location>
        <position position="100"/>
    </location>
    <ligand>
        <name>substrate</name>
    </ligand>
</feature>
<dbReference type="GO" id="GO:0019853">
    <property type="term" value="P:L-ascorbic acid biosynthetic process"/>
    <property type="evidence" value="ECO:0007669"/>
    <property type="project" value="TreeGrafter"/>
</dbReference>
<protein>
    <submittedName>
        <fullName evidence="5">Sugar lactone lactonase YvrE</fullName>
    </submittedName>
</protein>
<dbReference type="AlphaFoldDB" id="A0A4R2L0A8"/>
<accession>A0A4R2L0A8</accession>
<dbReference type="Gene3D" id="2.120.10.30">
    <property type="entry name" value="TolB, C-terminal domain"/>
    <property type="match status" value="1"/>
</dbReference>
<sequence>MHDVRCVLDAQAELGESPVWSAEEQALYWVDILEPALHRFDPASGATRRWPLPKSIGSFGLRERGGAVLALRDGFYGFDFDSGALRFIAGPGETPGVRFNDGKVSPDGRFWAGTMDEATLSQPLGALYRLDPDGSLQRMIEGLIVSNGLAWSADGRTMFHSDSKGKALYAWDYDPAAGSIANRRVIARPDEDVGRPDGGATDVEGYYWSAGISAGVLNRWSPDGRLDRRIPLPCVCPTMPCFGGPDLKTLYITSLRHGLAADRLAEKPLSGGLFALQVDVPGVPVAKFRG</sequence>
<comment type="similarity">
    <text evidence="1">Belongs to the SMP-30/CGR1 family.</text>
</comment>
<dbReference type="InterPro" id="IPR013658">
    <property type="entry name" value="SGL"/>
</dbReference>
<evidence type="ECO:0000259" key="4">
    <source>
        <dbReference type="Pfam" id="PF08450"/>
    </source>
</evidence>
<dbReference type="GO" id="GO:0004341">
    <property type="term" value="F:gluconolactonase activity"/>
    <property type="evidence" value="ECO:0007669"/>
    <property type="project" value="TreeGrafter"/>
</dbReference>
<evidence type="ECO:0000313" key="5">
    <source>
        <dbReference type="EMBL" id="TCO79663.1"/>
    </source>
</evidence>
<dbReference type="InterPro" id="IPR005511">
    <property type="entry name" value="SMP-30"/>
</dbReference>
<feature type="binding site" evidence="3">
    <location>
        <position position="147"/>
    </location>
    <ligand>
        <name>a divalent metal cation</name>
        <dbReference type="ChEBI" id="CHEBI:60240"/>
    </ligand>
</feature>
<name>A0A4R2L0A8_9GAMM</name>
<gene>
    <name evidence="5" type="ORF">EV699_11849</name>
</gene>
<comment type="cofactor">
    <cofactor evidence="3">
        <name>Zn(2+)</name>
        <dbReference type="ChEBI" id="CHEBI:29105"/>
    </cofactor>
    <text evidence="3">Binds 1 divalent metal cation per subunit.</text>
</comment>
<reference evidence="5 6" key="1">
    <citation type="submission" date="2019-03" db="EMBL/GenBank/DDBJ databases">
        <title>Genomic Encyclopedia of Type Strains, Phase IV (KMG-IV): sequencing the most valuable type-strain genomes for metagenomic binning, comparative biology and taxonomic classification.</title>
        <authorList>
            <person name="Goeker M."/>
        </authorList>
    </citation>
    <scope>NUCLEOTIDE SEQUENCE [LARGE SCALE GENOMIC DNA]</scope>
    <source>
        <strain evidence="5 6">DSM 25287</strain>
    </source>
</reference>
<dbReference type="Pfam" id="PF08450">
    <property type="entry name" value="SGL"/>
    <property type="match status" value="1"/>
</dbReference>
<dbReference type="RefSeq" id="WP_132544536.1">
    <property type="nucleotide sequence ID" value="NZ_SLWY01000018.1"/>
</dbReference>
<dbReference type="Proteomes" id="UP000295765">
    <property type="component" value="Unassembled WGS sequence"/>
</dbReference>
<feature type="binding site" evidence="3">
    <location>
        <position position="197"/>
    </location>
    <ligand>
        <name>a divalent metal cation</name>
        <dbReference type="ChEBI" id="CHEBI:60240"/>
    </ligand>
</feature>
<keyword evidence="3" id="KW-0479">Metal-binding</keyword>
<dbReference type="GO" id="GO:0005509">
    <property type="term" value="F:calcium ion binding"/>
    <property type="evidence" value="ECO:0007669"/>
    <property type="project" value="TreeGrafter"/>
</dbReference>
<keyword evidence="3" id="KW-0862">Zinc</keyword>
<feature type="binding site" evidence="3">
    <location>
        <position position="16"/>
    </location>
    <ligand>
        <name>a divalent metal cation</name>
        <dbReference type="ChEBI" id="CHEBI:60240"/>
    </ligand>
</feature>
<feature type="domain" description="SMP-30/Gluconolactonase/LRE-like region" evidence="4">
    <location>
        <begin position="14"/>
        <end position="255"/>
    </location>
</feature>